<organism evidence="12 13">
    <name type="scientific">Pseudacidovorax intermedius</name>
    <dbReference type="NCBI Taxonomy" id="433924"/>
    <lineage>
        <taxon>Bacteria</taxon>
        <taxon>Pseudomonadati</taxon>
        <taxon>Pseudomonadota</taxon>
        <taxon>Betaproteobacteria</taxon>
        <taxon>Burkholderiales</taxon>
        <taxon>Comamonadaceae</taxon>
        <taxon>Pseudacidovorax</taxon>
    </lineage>
</organism>
<dbReference type="SFLD" id="SFLDF00274">
    <property type="entry name" value="ribosomal_protein_S12_methylth"/>
    <property type="match status" value="1"/>
</dbReference>
<feature type="domain" description="MTTase N-terminal" evidence="10">
    <location>
        <begin position="14"/>
        <end position="129"/>
    </location>
</feature>
<dbReference type="GO" id="GO:0005840">
    <property type="term" value="C:ribosome"/>
    <property type="evidence" value="ECO:0007669"/>
    <property type="project" value="UniProtKB-KW"/>
</dbReference>
<dbReference type="InterPro" id="IPR038135">
    <property type="entry name" value="Methylthiotransferase_N_sf"/>
</dbReference>
<feature type="binding site" evidence="8">
    <location>
        <position position="23"/>
    </location>
    <ligand>
        <name>[4Fe-4S] cluster</name>
        <dbReference type="ChEBI" id="CHEBI:49883"/>
        <label>1</label>
    </ligand>
</feature>
<keyword evidence="12" id="KW-0687">Ribonucleoprotein</keyword>
<dbReference type="Gene3D" id="3.40.50.12160">
    <property type="entry name" value="Methylthiotransferase, N-terminal domain"/>
    <property type="match status" value="1"/>
</dbReference>
<dbReference type="InterPro" id="IPR005840">
    <property type="entry name" value="Ribosomal_uS12_MeSTrfase_RimO"/>
</dbReference>
<keyword evidence="12" id="KW-0689">Ribosomal protein</keyword>
<dbReference type="SFLD" id="SFLDS00029">
    <property type="entry name" value="Radical_SAM"/>
    <property type="match status" value="1"/>
</dbReference>
<dbReference type="Gene3D" id="3.80.30.20">
    <property type="entry name" value="tm_1862 like domain"/>
    <property type="match status" value="1"/>
</dbReference>
<evidence type="ECO:0000256" key="8">
    <source>
        <dbReference type="HAMAP-Rule" id="MF_01865"/>
    </source>
</evidence>
<evidence type="ECO:0000259" key="11">
    <source>
        <dbReference type="PROSITE" id="PS51918"/>
    </source>
</evidence>
<dbReference type="GO" id="GO:0035599">
    <property type="term" value="F:aspartic acid methylthiotransferase activity"/>
    <property type="evidence" value="ECO:0007669"/>
    <property type="project" value="TreeGrafter"/>
</dbReference>
<dbReference type="InterPro" id="IPR023404">
    <property type="entry name" value="rSAM_horseshoe"/>
</dbReference>
<keyword evidence="2 8" id="KW-0963">Cytoplasm</keyword>
<dbReference type="InterPro" id="IPR012340">
    <property type="entry name" value="NA-bd_OB-fold"/>
</dbReference>
<reference evidence="12 13" key="1">
    <citation type="submission" date="2018-07" db="EMBL/GenBank/DDBJ databases">
        <title>Genomic Encyclopedia of Type Strains, Phase IV (KMG-IV): sequencing the most valuable type-strain genomes for metagenomic binning, comparative biology and taxonomic classification.</title>
        <authorList>
            <person name="Goeker M."/>
        </authorList>
    </citation>
    <scope>NUCLEOTIDE SEQUENCE [LARGE SCALE GENOMIC DNA]</scope>
    <source>
        <strain evidence="12 13">DSM 21352</strain>
    </source>
</reference>
<feature type="binding site" evidence="8">
    <location>
        <position position="88"/>
    </location>
    <ligand>
        <name>[4Fe-4S] cluster</name>
        <dbReference type="ChEBI" id="CHEBI:49883"/>
        <label>1</label>
    </ligand>
</feature>
<dbReference type="PROSITE" id="PS51449">
    <property type="entry name" value="MTTASE_N"/>
    <property type="match status" value="1"/>
</dbReference>
<dbReference type="GO" id="GO:0005829">
    <property type="term" value="C:cytosol"/>
    <property type="evidence" value="ECO:0007669"/>
    <property type="project" value="TreeGrafter"/>
</dbReference>
<dbReference type="EMBL" id="QQAV01000009">
    <property type="protein sequence ID" value="RDI21350.1"/>
    <property type="molecule type" value="Genomic_DNA"/>
</dbReference>
<dbReference type="InterPro" id="IPR002792">
    <property type="entry name" value="TRAM_dom"/>
</dbReference>
<comment type="catalytic activity">
    <reaction evidence="8">
        <text>L-aspartate(89)-[ribosomal protein uS12]-hydrogen + (sulfur carrier)-SH + AH2 + 2 S-adenosyl-L-methionine = 3-methylsulfanyl-L-aspartate(89)-[ribosomal protein uS12]-hydrogen + (sulfur carrier)-H + 5'-deoxyadenosine + L-methionine + A + S-adenosyl-L-homocysteine + 2 H(+)</text>
        <dbReference type="Rhea" id="RHEA:37087"/>
        <dbReference type="Rhea" id="RHEA-COMP:10460"/>
        <dbReference type="Rhea" id="RHEA-COMP:10461"/>
        <dbReference type="Rhea" id="RHEA-COMP:14737"/>
        <dbReference type="Rhea" id="RHEA-COMP:14739"/>
        <dbReference type="ChEBI" id="CHEBI:13193"/>
        <dbReference type="ChEBI" id="CHEBI:15378"/>
        <dbReference type="ChEBI" id="CHEBI:17319"/>
        <dbReference type="ChEBI" id="CHEBI:17499"/>
        <dbReference type="ChEBI" id="CHEBI:29917"/>
        <dbReference type="ChEBI" id="CHEBI:29961"/>
        <dbReference type="ChEBI" id="CHEBI:57844"/>
        <dbReference type="ChEBI" id="CHEBI:57856"/>
        <dbReference type="ChEBI" id="CHEBI:59789"/>
        <dbReference type="ChEBI" id="CHEBI:64428"/>
        <dbReference type="ChEBI" id="CHEBI:73599"/>
        <dbReference type="EC" id="2.8.4.4"/>
    </reaction>
</comment>
<dbReference type="PROSITE" id="PS01278">
    <property type="entry name" value="MTTASE_RADICAL"/>
    <property type="match status" value="1"/>
</dbReference>
<dbReference type="InterPro" id="IPR020612">
    <property type="entry name" value="Methylthiotransferase_CS"/>
</dbReference>
<dbReference type="GO" id="GO:0051539">
    <property type="term" value="F:4 iron, 4 sulfur cluster binding"/>
    <property type="evidence" value="ECO:0007669"/>
    <property type="project" value="UniProtKB-UniRule"/>
</dbReference>
<dbReference type="InterPro" id="IPR013848">
    <property type="entry name" value="Methylthiotransferase_N"/>
</dbReference>
<keyword evidence="3 8" id="KW-0808">Transferase</keyword>
<keyword evidence="6 8" id="KW-0408">Iron</keyword>
<dbReference type="NCBIfam" id="TIGR00089">
    <property type="entry name" value="MiaB/RimO family radical SAM methylthiotransferase"/>
    <property type="match status" value="1"/>
</dbReference>
<evidence type="ECO:0000313" key="12">
    <source>
        <dbReference type="EMBL" id="RDI21350.1"/>
    </source>
</evidence>
<feature type="binding site" evidence="8">
    <location>
        <position position="59"/>
    </location>
    <ligand>
        <name>[4Fe-4S] cluster</name>
        <dbReference type="ChEBI" id="CHEBI:49883"/>
        <label>1</label>
    </ligand>
</feature>
<dbReference type="Pfam" id="PF04055">
    <property type="entry name" value="Radical_SAM"/>
    <property type="match status" value="1"/>
</dbReference>
<dbReference type="InterPro" id="IPR007197">
    <property type="entry name" value="rSAM"/>
</dbReference>
<comment type="cofactor">
    <cofactor evidence="8">
        <name>[4Fe-4S] cluster</name>
        <dbReference type="ChEBI" id="CHEBI:49883"/>
    </cofactor>
    <text evidence="8">Binds 2 [4Fe-4S] clusters. One cluster is coordinated with 3 cysteines and an exchangeable S-adenosyl-L-methionine.</text>
</comment>
<evidence type="ECO:0000256" key="5">
    <source>
        <dbReference type="ARBA" id="ARBA00022723"/>
    </source>
</evidence>
<comment type="caution">
    <text evidence="12">The sequence shown here is derived from an EMBL/GenBank/DDBJ whole genome shotgun (WGS) entry which is preliminary data.</text>
</comment>
<dbReference type="CDD" id="cd01335">
    <property type="entry name" value="Radical_SAM"/>
    <property type="match status" value="1"/>
</dbReference>
<evidence type="ECO:0000256" key="6">
    <source>
        <dbReference type="ARBA" id="ARBA00023004"/>
    </source>
</evidence>
<dbReference type="GO" id="GO:0006400">
    <property type="term" value="P:tRNA modification"/>
    <property type="evidence" value="ECO:0007669"/>
    <property type="project" value="InterPro"/>
</dbReference>
<dbReference type="GO" id="GO:0046872">
    <property type="term" value="F:metal ion binding"/>
    <property type="evidence" value="ECO:0007669"/>
    <property type="project" value="UniProtKB-KW"/>
</dbReference>
<dbReference type="HAMAP" id="MF_01865">
    <property type="entry name" value="MTTase_RimO"/>
    <property type="match status" value="1"/>
</dbReference>
<keyword evidence="7 8" id="KW-0411">Iron-sulfur</keyword>
<dbReference type="AlphaFoldDB" id="A0A370FAJ9"/>
<keyword evidence="5 8" id="KW-0479">Metal-binding</keyword>
<evidence type="ECO:0000259" key="10">
    <source>
        <dbReference type="PROSITE" id="PS51449"/>
    </source>
</evidence>
<dbReference type="PANTHER" id="PTHR43837:SF1">
    <property type="entry name" value="RIBOSOMAL PROTEIN US12 METHYLTHIOTRANSFERASE RIMO"/>
    <property type="match status" value="1"/>
</dbReference>
<keyword evidence="4 8" id="KW-0949">S-adenosyl-L-methionine</keyword>
<evidence type="ECO:0000256" key="2">
    <source>
        <dbReference type="ARBA" id="ARBA00022490"/>
    </source>
</evidence>
<protein>
    <recommendedName>
        <fullName evidence="8">Ribosomal protein uS12 methylthiotransferase RimO</fullName>
        <shortName evidence="8">uS12 MTTase</shortName>
        <shortName evidence="8">uS12 methylthiotransferase</shortName>
        <ecNumber evidence="8">2.8.4.4</ecNumber>
    </recommendedName>
    <alternativeName>
        <fullName evidence="8">Ribosomal protein uS12 (aspartate-C(3))-methylthiotransferase</fullName>
    </alternativeName>
    <alternativeName>
        <fullName evidence="8">Ribosome maturation factor RimO</fullName>
    </alternativeName>
</protein>
<feature type="domain" description="TRAM" evidence="9">
    <location>
        <begin position="390"/>
        <end position="462"/>
    </location>
</feature>
<evidence type="ECO:0000256" key="1">
    <source>
        <dbReference type="ARBA" id="ARBA00022485"/>
    </source>
</evidence>
<evidence type="ECO:0000313" key="13">
    <source>
        <dbReference type="Proteomes" id="UP000255265"/>
    </source>
</evidence>
<feature type="domain" description="Radical SAM core" evidence="11">
    <location>
        <begin position="146"/>
        <end position="387"/>
    </location>
</feature>
<dbReference type="SUPFAM" id="SSF102114">
    <property type="entry name" value="Radical SAM enzymes"/>
    <property type="match status" value="1"/>
</dbReference>
<dbReference type="NCBIfam" id="TIGR01125">
    <property type="entry name" value="30S ribosomal protein S12 methylthiotransferase RimO"/>
    <property type="match status" value="1"/>
</dbReference>
<dbReference type="PROSITE" id="PS51918">
    <property type="entry name" value="RADICAL_SAM"/>
    <property type="match status" value="1"/>
</dbReference>
<keyword evidence="13" id="KW-1185">Reference proteome</keyword>
<feature type="binding site" evidence="8">
    <location>
        <position position="167"/>
    </location>
    <ligand>
        <name>[4Fe-4S] cluster</name>
        <dbReference type="ChEBI" id="CHEBI:49883"/>
        <label>2</label>
        <note>4Fe-4S-S-AdoMet</note>
    </ligand>
</feature>
<dbReference type="FunFam" id="3.80.30.20:FF:000001">
    <property type="entry name" value="tRNA-2-methylthio-N(6)-dimethylallyladenosine synthase 2"/>
    <property type="match status" value="1"/>
</dbReference>
<accession>A0A370FAJ9</accession>
<comment type="function">
    <text evidence="8">Catalyzes the methylthiolation of an aspartic acid residue of ribosomal protein uS12.</text>
</comment>
<dbReference type="PROSITE" id="PS50926">
    <property type="entry name" value="TRAM"/>
    <property type="match status" value="1"/>
</dbReference>
<dbReference type="InterPro" id="IPR058240">
    <property type="entry name" value="rSAM_sf"/>
</dbReference>
<keyword evidence="1 8" id="KW-0004">4Fe-4S</keyword>
<comment type="similarity">
    <text evidence="8">Belongs to the methylthiotransferase family. RimO subfamily.</text>
</comment>
<dbReference type="SFLD" id="SFLDG01061">
    <property type="entry name" value="methylthiotransferase"/>
    <property type="match status" value="1"/>
</dbReference>
<evidence type="ECO:0000259" key="9">
    <source>
        <dbReference type="PROSITE" id="PS50926"/>
    </source>
</evidence>
<feature type="binding site" evidence="8">
    <location>
        <position position="160"/>
    </location>
    <ligand>
        <name>[4Fe-4S] cluster</name>
        <dbReference type="ChEBI" id="CHEBI:49883"/>
        <label>2</label>
        <note>4Fe-4S-S-AdoMet</note>
    </ligand>
</feature>
<dbReference type="GO" id="GO:0103039">
    <property type="term" value="F:protein methylthiotransferase activity"/>
    <property type="evidence" value="ECO:0007669"/>
    <property type="project" value="UniProtKB-EC"/>
</dbReference>
<evidence type="ECO:0000256" key="4">
    <source>
        <dbReference type="ARBA" id="ARBA00022691"/>
    </source>
</evidence>
<dbReference type="SFLD" id="SFLDG01082">
    <property type="entry name" value="B12-binding_domain_containing"/>
    <property type="match status" value="1"/>
</dbReference>
<feature type="binding site" evidence="8">
    <location>
        <position position="164"/>
    </location>
    <ligand>
        <name>[4Fe-4S] cluster</name>
        <dbReference type="ChEBI" id="CHEBI:49883"/>
        <label>2</label>
        <note>4Fe-4S-S-AdoMet</note>
    </ligand>
</feature>
<name>A0A370FAJ9_9BURK</name>
<comment type="subcellular location">
    <subcellularLocation>
        <location evidence="8">Cytoplasm</location>
    </subcellularLocation>
</comment>
<sequence>MNTPTMTDEPKRAPSVGFISLGCPKALTDSELILTQLSAEGYQTSKTFQGADLVIVNTCGFIDDAVKESLDTIGEALAENGRVIVTGCLGAKSGDGGGNLVRELHPAVLAVTGPHATQEVMDAVHANLPKPHDPFIDLIPPAGIKLTPRHYAYLKISEGCNHRCTFCIIPSMRGDLVSRPIGDVLKEAKALFEGGVKELLVISQDTSAYGVDIKYRTGFWDGKPVRTRMLDLVAALGDIAEPYGAWVRLHYVYPYPSVDEVIPLMAQGRVLPYLDVPLQHSHPDVLRRMKRPASGEKNLERIARWREMCPELVIRSTFIAGFPGETEEEFEHLLDFVRAAGIDRAGCFAYSPVDGAAANELPGMLPEAEREARRSRFMEVAEAVSAERLQRRVGATMQVLVDSAPGLGRKGGVGRSYADAPEIDGVVRLLPPEKISKTMKVGEFTKARIVAAEGHDLVALPI</sequence>
<dbReference type="Gene3D" id="2.40.50.140">
    <property type="entry name" value="Nucleic acid-binding proteins"/>
    <property type="match status" value="1"/>
</dbReference>
<dbReference type="InterPro" id="IPR005839">
    <property type="entry name" value="Methylthiotransferase"/>
</dbReference>
<dbReference type="Pfam" id="PF00919">
    <property type="entry name" value="UPF0004"/>
    <property type="match status" value="1"/>
</dbReference>
<dbReference type="FunFam" id="3.40.50.12160:FF:000002">
    <property type="entry name" value="Ribosomal protein S12 methylthiotransferase RimO"/>
    <property type="match status" value="1"/>
</dbReference>
<dbReference type="Proteomes" id="UP000255265">
    <property type="component" value="Unassembled WGS sequence"/>
</dbReference>
<dbReference type="EC" id="2.8.4.4" evidence="8"/>
<gene>
    <name evidence="8" type="primary">rimO</name>
    <name evidence="12" type="ORF">DFR41_109147</name>
</gene>
<dbReference type="Pfam" id="PF18693">
    <property type="entry name" value="TRAM_2"/>
    <property type="match status" value="1"/>
</dbReference>
<evidence type="ECO:0000256" key="7">
    <source>
        <dbReference type="ARBA" id="ARBA00023014"/>
    </source>
</evidence>
<dbReference type="InterPro" id="IPR006638">
    <property type="entry name" value="Elp3/MiaA/NifB-like_rSAM"/>
</dbReference>
<dbReference type="STRING" id="433924.NS331_08340"/>
<evidence type="ECO:0000256" key="3">
    <source>
        <dbReference type="ARBA" id="ARBA00022679"/>
    </source>
</evidence>
<proteinExistence type="inferred from homology"/>
<dbReference type="PANTHER" id="PTHR43837">
    <property type="entry name" value="RIBOSOMAL PROTEIN S12 METHYLTHIOTRANSFERASE RIMO"/>
    <property type="match status" value="1"/>
</dbReference>
<dbReference type="RefSeq" id="WP_425326715.1">
    <property type="nucleotide sequence ID" value="NZ_QQAV01000009.1"/>
</dbReference>
<dbReference type="SMART" id="SM00729">
    <property type="entry name" value="Elp3"/>
    <property type="match status" value="1"/>
</dbReference>